<evidence type="ECO:0000313" key="3">
    <source>
        <dbReference type="EMBL" id="GMH70294.1"/>
    </source>
</evidence>
<evidence type="ECO:0000256" key="1">
    <source>
        <dbReference type="SAM" id="MobiDB-lite"/>
    </source>
</evidence>
<evidence type="ECO:0000256" key="2">
    <source>
        <dbReference type="SAM" id="Phobius"/>
    </source>
</evidence>
<protein>
    <submittedName>
        <fullName evidence="3">Uncharacterized protein</fullName>
    </submittedName>
</protein>
<dbReference type="SUPFAM" id="SSF52058">
    <property type="entry name" value="L domain-like"/>
    <property type="match status" value="1"/>
</dbReference>
<keyword evidence="2" id="KW-0472">Membrane</keyword>
<feature type="region of interest" description="Disordered" evidence="1">
    <location>
        <begin position="1"/>
        <end position="29"/>
    </location>
</feature>
<feature type="compositionally biased region" description="Acidic residues" evidence="1">
    <location>
        <begin position="20"/>
        <end position="29"/>
    </location>
</feature>
<dbReference type="Gene3D" id="3.80.10.10">
    <property type="entry name" value="Ribonuclease Inhibitor"/>
    <property type="match status" value="1"/>
</dbReference>
<dbReference type="InterPro" id="IPR026906">
    <property type="entry name" value="LRR_5"/>
</dbReference>
<dbReference type="PANTHER" id="PTHR45661:SF3">
    <property type="entry name" value="IG-LIKE DOMAIN-CONTAINING PROTEIN"/>
    <property type="match status" value="1"/>
</dbReference>
<accession>A0A9W7E6N6</accession>
<name>A0A9W7E6N6_9STRA</name>
<keyword evidence="4" id="KW-1185">Reference proteome</keyword>
<keyword evidence="2" id="KW-1133">Transmembrane helix</keyword>
<dbReference type="EMBL" id="BRXY01000139">
    <property type="protein sequence ID" value="GMH70294.1"/>
    <property type="molecule type" value="Genomic_DNA"/>
</dbReference>
<dbReference type="PANTHER" id="PTHR45661">
    <property type="entry name" value="SURFACE ANTIGEN"/>
    <property type="match status" value="1"/>
</dbReference>
<dbReference type="Pfam" id="PF13306">
    <property type="entry name" value="LRR_5"/>
    <property type="match status" value="1"/>
</dbReference>
<dbReference type="InterPro" id="IPR032675">
    <property type="entry name" value="LRR_dom_sf"/>
</dbReference>
<dbReference type="Proteomes" id="UP001165085">
    <property type="component" value="Unassembled WGS sequence"/>
</dbReference>
<dbReference type="InterPro" id="IPR053139">
    <property type="entry name" value="Surface_bspA-like"/>
</dbReference>
<organism evidence="3 4">
    <name type="scientific">Triparma strigata</name>
    <dbReference type="NCBI Taxonomy" id="1606541"/>
    <lineage>
        <taxon>Eukaryota</taxon>
        <taxon>Sar</taxon>
        <taxon>Stramenopiles</taxon>
        <taxon>Ochrophyta</taxon>
        <taxon>Bolidophyceae</taxon>
        <taxon>Parmales</taxon>
        <taxon>Triparmaceae</taxon>
        <taxon>Triparma</taxon>
    </lineage>
</organism>
<keyword evidence="2" id="KW-0812">Transmembrane</keyword>
<comment type="caution">
    <text evidence="3">The sequence shown here is derived from an EMBL/GenBank/DDBJ whole genome shotgun (WGS) entry which is preliminary data.</text>
</comment>
<reference evidence="4" key="1">
    <citation type="journal article" date="2023" name="Commun. Biol.">
        <title>Genome analysis of Parmales, the sister group of diatoms, reveals the evolutionary specialization of diatoms from phago-mixotrophs to photoautotrophs.</title>
        <authorList>
            <person name="Ban H."/>
            <person name="Sato S."/>
            <person name="Yoshikawa S."/>
            <person name="Yamada K."/>
            <person name="Nakamura Y."/>
            <person name="Ichinomiya M."/>
            <person name="Sato N."/>
            <person name="Blanc-Mathieu R."/>
            <person name="Endo H."/>
            <person name="Kuwata A."/>
            <person name="Ogata H."/>
        </authorList>
    </citation>
    <scope>NUCLEOTIDE SEQUENCE [LARGE SCALE GENOMIC DNA]</scope>
    <source>
        <strain evidence="4">NIES 3701</strain>
    </source>
</reference>
<evidence type="ECO:0000313" key="4">
    <source>
        <dbReference type="Proteomes" id="UP001165085"/>
    </source>
</evidence>
<gene>
    <name evidence="3" type="ORF">TrST_g4864</name>
</gene>
<proteinExistence type="predicted"/>
<dbReference type="OrthoDB" id="25904at2759"/>
<feature type="transmembrane region" description="Helical" evidence="2">
    <location>
        <begin position="262"/>
        <end position="284"/>
    </location>
</feature>
<sequence length="329" mass="36997">MSKITSEDTSNAIKIPDPNNLDDEDDDSEVFEGSELDSAATETLAVGGDDFMHTDDFRPLFVRFVMVDTLVAMRWLDKKWHAVVEKKLTELGDDVYVHGGKNIHPYVAWSDRRKKRMKKVTKVVFPLNIKKVGYLLNITKVGDFGCTFATNLVVVDLPEGITSIGEASFDTCSSLKVIKFPKSLTSIGMASFSSCSSLKKVDLLHTNIQQLGNSAFSYCTSLREMKVPDSLQKFGYDVFKGCKKLDLSKINVTYDKEARFEVIFFTAYKIALLGSFLAWVVLFIRSLFRVDPLDPPDPLDPLESLELLGSLDPLDPSLLRRRLIEKEEL</sequence>
<dbReference type="AlphaFoldDB" id="A0A9W7E6N6"/>